<dbReference type="NCBIfam" id="NF008726">
    <property type="entry name" value="PRK11728.1"/>
    <property type="match status" value="1"/>
</dbReference>
<dbReference type="EC" id="1.1.99.2" evidence="7"/>
<keyword evidence="11" id="KW-1185">Reference proteome</keyword>
<comment type="cofactor">
    <cofactor evidence="1">
        <name>FAD</name>
        <dbReference type="ChEBI" id="CHEBI:57692"/>
    </cofactor>
</comment>
<reference evidence="10 11" key="1">
    <citation type="submission" date="2023-04" db="EMBL/GenBank/DDBJ databases">
        <title>Genome of Basidiobolus ranarum AG-B5.</title>
        <authorList>
            <person name="Stajich J.E."/>
            <person name="Carter-House D."/>
            <person name="Gryganskyi A."/>
        </authorList>
    </citation>
    <scope>NUCLEOTIDE SEQUENCE [LARGE SCALE GENOMIC DNA]</scope>
    <source>
        <strain evidence="10 11">AG-B5</strain>
    </source>
</reference>
<dbReference type="Gene3D" id="3.50.50.60">
    <property type="entry name" value="FAD/NAD(P)-binding domain"/>
    <property type="match status" value="1"/>
</dbReference>
<evidence type="ECO:0000256" key="2">
    <source>
        <dbReference type="ARBA" id="ARBA00022630"/>
    </source>
</evidence>
<dbReference type="PANTHER" id="PTHR43104">
    <property type="entry name" value="L-2-HYDROXYGLUTARATE DEHYDROGENASE, MITOCHONDRIAL"/>
    <property type="match status" value="1"/>
</dbReference>
<evidence type="ECO:0000256" key="4">
    <source>
        <dbReference type="ARBA" id="ARBA00023002"/>
    </source>
</evidence>
<keyword evidence="4" id="KW-0560">Oxidoreductase</keyword>
<evidence type="ECO:0000313" key="11">
    <source>
        <dbReference type="Proteomes" id="UP001479436"/>
    </source>
</evidence>
<gene>
    <name evidence="10" type="ORF">K7432_001408</name>
</gene>
<dbReference type="InterPro" id="IPR036188">
    <property type="entry name" value="FAD/NAD-bd_sf"/>
</dbReference>
<dbReference type="EMBL" id="JASJQH010000031">
    <property type="protein sequence ID" value="KAK9768161.1"/>
    <property type="molecule type" value="Genomic_DNA"/>
</dbReference>
<accession>A0ABR2X3D2</accession>
<name>A0ABR2X3D2_9FUNG</name>
<comment type="similarity">
    <text evidence="6">Belongs to the L2HGDH family.</text>
</comment>
<dbReference type="SUPFAM" id="SSF51905">
    <property type="entry name" value="FAD/NAD(P)-binding domain"/>
    <property type="match status" value="1"/>
</dbReference>
<comment type="catalytic activity">
    <reaction evidence="5">
        <text>(S)-2-hydroxyglutarate + A = 2-oxoglutarate + AH2</text>
        <dbReference type="Rhea" id="RHEA:21252"/>
        <dbReference type="ChEBI" id="CHEBI:13193"/>
        <dbReference type="ChEBI" id="CHEBI:16782"/>
        <dbReference type="ChEBI" id="CHEBI:16810"/>
        <dbReference type="ChEBI" id="CHEBI:17499"/>
        <dbReference type="EC" id="1.1.99.2"/>
    </reaction>
</comment>
<dbReference type="Pfam" id="PF01266">
    <property type="entry name" value="DAO"/>
    <property type="match status" value="1"/>
</dbReference>
<feature type="domain" description="FAD dependent oxidoreductase" evidence="9">
    <location>
        <begin position="78"/>
        <end position="483"/>
    </location>
</feature>
<evidence type="ECO:0000259" key="9">
    <source>
        <dbReference type="Pfam" id="PF01266"/>
    </source>
</evidence>
<protein>
    <recommendedName>
        <fullName evidence="8">L-2-hydroxyglutarate dehydrogenase, mitochondrial</fullName>
        <ecNumber evidence="7">1.1.99.2</ecNumber>
    </recommendedName>
</protein>
<dbReference type="Proteomes" id="UP001479436">
    <property type="component" value="Unassembled WGS sequence"/>
</dbReference>
<evidence type="ECO:0000256" key="8">
    <source>
        <dbReference type="ARBA" id="ARBA00041137"/>
    </source>
</evidence>
<organism evidence="10 11">
    <name type="scientific">Basidiobolus ranarum</name>
    <dbReference type="NCBI Taxonomy" id="34480"/>
    <lineage>
        <taxon>Eukaryota</taxon>
        <taxon>Fungi</taxon>
        <taxon>Fungi incertae sedis</taxon>
        <taxon>Zoopagomycota</taxon>
        <taxon>Entomophthoromycotina</taxon>
        <taxon>Basidiobolomycetes</taxon>
        <taxon>Basidiobolales</taxon>
        <taxon>Basidiobolaceae</taxon>
        <taxon>Basidiobolus</taxon>
    </lineage>
</organism>
<keyword evidence="2" id="KW-0285">Flavoprotein</keyword>
<evidence type="ECO:0000256" key="1">
    <source>
        <dbReference type="ARBA" id="ARBA00001974"/>
    </source>
</evidence>
<dbReference type="Gene3D" id="3.30.9.10">
    <property type="entry name" value="D-Amino Acid Oxidase, subunit A, domain 2"/>
    <property type="match status" value="1"/>
</dbReference>
<evidence type="ECO:0000256" key="7">
    <source>
        <dbReference type="ARBA" id="ARBA00038878"/>
    </source>
</evidence>
<evidence type="ECO:0000256" key="3">
    <source>
        <dbReference type="ARBA" id="ARBA00022827"/>
    </source>
</evidence>
<dbReference type="PANTHER" id="PTHR43104:SF3">
    <property type="entry name" value="FAD DEPENDENT OXIDOREDUCTASE DOMAIN-CONTAINING PROTEIN"/>
    <property type="match status" value="1"/>
</dbReference>
<keyword evidence="3" id="KW-0274">FAD</keyword>
<comment type="caution">
    <text evidence="10">The sequence shown here is derived from an EMBL/GenBank/DDBJ whole genome shotgun (WGS) entry which is preliminary data.</text>
</comment>
<dbReference type="InterPro" id="IPR006076">
    <property type="entry name" value="FAD-dep_OxRdtase"/>
</dbReference>
<evidence type="ECO:0000256" key="6">
    <source>
        <dbReference type="ARBA" id="ARBA00037941"/>
    </source>
</evidence>
<evidence type="ECO:0000313" key="10">
    <source>
        <dbReference type="EMBL" id="KAK9768161.1"/>
    </source>
</evidence>
<proteinExistence type="inferred from homology"/>
<evidence type="ECO:0000256" key="5">
    <source>
        <dbReference type="ARBA" id="ARBA00036066"/>
    </source>
</evidence>
<sequence length="502" mass="55096">MLASRATKTFFKGTFTRNCVRTSYAGFHNISKFSAQEKLHLWEKLPGENTEEKPGFAKLKGSLKETNFRTIDAKDEYDVVIVGGGIVGLATAREILKRYPEKTVAVLEKEREVAAHQTGHNSGVIHAGLYYEPGSRMARTCVRGAELMYKYCEDRGLPVERCGKLVVAVNESEHAQVEKLYNQGTANGVKGLEILHGPEVQKYEPNVRAYSALYSPNTGIVDYGLVAQNLAEEIKDSGRGEIKLAFEAKKFTQTSDDRVLIKGAEPANKGPTLEVIGKNVITCAGFYADRVSGLTGGNPNSARVVTFRGTYYQVKPEYRGLVKMNVYPVPSGGGIPVGVHFTPTVNVRRGHQLIVGPGACITFAREGYQFWDLKLSDIWDSISNPHFWSFALGNFSLSFGELWRDLNKRAFLKSGQRMIPALREDMVEPSFAGVMAQIFEQGGLAAGDYILERKVLGGTTLNVRNAPSPACTASLAIGEMVADVATEDFGWKTAEKKESVSL</sequence>